<accession>A0ABW4GVL8</accession>
<comment type="caution">
    <text evidence="2">The sequence shown here is derived from an EMBL/GenBank/DDBJ whole genome shotgun (WGS) entry which is preliminary data.</text>
</comment>
<gene>
    <name evidence="2" type="ORF">ACFSJ0_58495</name>
</gene>
<organism evidence="2 3">
    <name type="scientific">Nonomuraea guangzhouensis</name>
    <dbReference type="NCBI Taxonomy" id="1291555"/>
    <lineage>
        <taxon>Bacteria</taxon>
        <taxon>Bacillati</taxon>
        <taxon>Actinomycetota</taxon>
        <taxon>Actinomycetes</taxon>
        <taxon>Streptosporangiales</taxon>
        <taxon>Streptosporangiaceae</taxon>
        <taxon>Nonomuraea</taxon>
    </lineage>
</organism>
<evidence type="ECO:0000256" key="1">
    <source>
        <dbReference type="SAM" id="MobiDB-lite"/>
    </source>
</evidence>
<evidence type="ECO:0000313" key="3">
    <source>
        <dbReference type="Proteomes" id="UP001597097"/>
    </source>
</evidence>
<reference evidence="3" key="1">
    <citation type="journal article" date="2019" name="Int. J. Syst. Evol. Microbiol.">
        <title>The Global Catalogue of Microorganisms (GCM) 10K type strain sequencing project: providing services to taxonomists for standard genome sequencing and annotation.</title>
        <authorList>
            <consortium name="The Broad Institute Genomics Platform"/>
            <consortium name="The Broad Institute Genome Sequencing Center for Infectious Disease"/>
            <person name="Wu L."/>
            <person name="Ma J."/>
        </authorList>
    </citation>
    <scope>NUCLEOTIDE SEQUENCE [LARGE SCALE GENOMIC DNA]</scope>
    <source>
        <strain evidence="3">CGMCC 1.15399</strain>
    </source>
</reference>
<protein>
    <submittedName>
        <fullName evidence="2">Uncharacterized protein</fullName>
    </submittedName>
</protein>
<dbReference type="Proteomes" id="UP001597097">
    <property type="component" value="Unassembled WGS sequence"/>
</dbReference>
<evidence type="ECO:0000313" key="2">
    <source>
        <dbReference type="EMBL" id="MFD1546923.1"/>
    </source>
</evidence>
<dbReference type="EMBL" id="JBHUCM010000070">
    <property type="protein sequence ID" value="MFD1546923.1"/>
    <property type="molecule type" value="Genomic_DNA"/>
</dbReference>
<feature type="region of interest" description="Disordered" evidence="1">
    <location>
        <begin position="103"/>
        <end position="130"/>
    </location>
</feature>
<keyword evidence="3" id="KW-1185">Reference proteome</keyword>
<proteinExistence type="predicted"/>
<sequence length="130" mass="14379">MADISCQSCRDVYVWPVAAKGSVVDGARAKGWIVWEGITLGGDQVKRTFCPMCRGVAEPPAEPEPSWDAVCRTCDYSMSEEWGADQDGPFTKKDADRWKSEHRCEPLVDTIPPKPREPAEPVRGQLQVAS</sequence>
<name>A0ABW4GVL8_9ACTN</name>
<dbReference type="RefSeq" id="WP_219536670.1">
    <property type="nucleotide sequence ID" value="NZ_JAHKRM010000031.1"/>
</dbReference>